<dbReference type="GO" id="GO:0030246">
    <property type="term" value="F:carbohydrate binding"/>
    <property type="evidence" value="ECO:0007669"/>
    <property type="project" value="InterPro"/>
</dbReference>
<feature type="signal peptide" evidence="9">
    <location>
        <begin position="1"/>
        <end position="22"/>
    </location>
</feature>
<dbReference type="InterPro" id="IPR050964">
    <property type="entry name" value="Striated_Muscle_Regulatory"/>
</dbReference>
<dbReference type="SUPFAM" id="SSF49265">
    <property type="entry name" value="Fibronectin type III"/>
    <property type="match status" value="1"/>
</dbReference>
<dbReference type="InterPro" id="IPR013783">
    <property type="entry name" value="Ig-like_fold"/>
</dbReference>
<dbReference type="SUPFAM" id="SSF51445">
    <property type="entry name" value="(Trans)glycosidases"/>
    <property type="match status" value="1"/>
</dbReference>
<dbReference type="InterPro" id="IPR001579">
    <property type="entry name" value="Glyco_hydro_18_chit_AS"/>
</dbReference>
<gene>
    <name evidence="12" type="ORF">JW886_09790</name>
</gene>
<evidence type="ECO:0000259" key="11">
    <source>
        <dbReference type="PROSITE" id="PS51910"/>
    </source>
</evidence>
<dbReference type="SMART" id="SM00060">
    <property type="entry name" value="FN3"/>
    <property type="match status" value="2"/>
</dbReference>
<feature type="chain" id="PRO_5041309440" evidence="9">
    <location>
        <begin position="23"/>
        <end position="575"/>
    </location>
</feature>
<dbReference type="Pfam" id="PF00041">
    <property type="entry name" value="fn3"/>
    <property type="match status" value="2"/>
</dbReference>
<dbReference type="InterPro" id="IPR036116">
    <property type="entry name" value="FN3_sf"/>
</dbReference>
<name>A0AA45KG96_9LACT</name>
<dbReference type="GO" id="GO:0008061">
    <property type="term" value="F:chitin binding"/>
    <property type="evidence" value="ECO:0007669"/>
    <property type="project" value="InterPro"/>
</dbReference>
<evidence type="ECO:0000256" key="5">
    <source>
        <dbReference type="ARBA" id="ARBA00023277"/>
    </source>
</evidence>
<evidence type="ECO:0000256" key="7">
    <source>
        <dbReference type="ARBA" id="ARBA00023326"/>
    </source>
</evidence>
<dbReference type="KEGG" id="lti:JW886_09790"/>
<dbReference type="Gene3D" id="3.20.20.80">
    <property type="entry name" value="Glycosidases"/>
    <property type="match status" value="1"/>
</dbReference>
<dbReference type="InterPro" id="IPR003961">
    <property type="entry name" value="FN3_dom"/>
</dbReference>
<evidence type="ECO:0000256" key="3">
    <source>
        <dbReference type="ARBA" id="ARBA00022737"/>
    </source>
</evidence>
<evidence type="ECO:0000256" key="4">
    <source>
        <dbReference type="ARBA" id="ARBA00022801"/>
    </source>
</evidence>
<keyword evidence="13" id="KW-1185">Reference proteome</keyword>
<keyword evidence="5" id="KW-0119">Carbohydrate metabolism</keyword>
<dbReference type="Pfam" id="PF02839">
    <property type="entry name" value="CBM_5_12"/>
    <property type="match status" value="1"/>
</dbReference>
<dbReference type="PANTHER" id="PTHR13817">
    <property type="entry name" value="TITIN"/>
    <property type="match status" value="1"/>
</dbReference>
<dbReference type="Gene3D" id="2.60.40.10">
    <property type="entry name" value="Immunoglobulins"/>
    <property type="match status" value="2"/>
</dbReference>
<dbReference type="InterPro" id="IPR003610">
    <property type="entry name" value="CBM5/12"/>
</dbReference>
<evidence type="ECO:0000256" key="9">
    <source>
        <dbReference type="SAM" id="SignalP"/>
    </source>
</evidence>
<dbReference type="CDD" id="cd12214">
    <property type="entry name" value="ChiA1_BD"/>
    <property type="match status" value="1"/>
</dbReference>
<dbReference type="PROSITE" id="PS51910">
    <property type="entry name" value="GH18_2"/>
    <property type="match status" value="1"/>
</dbReference>
<organism evidence="12 13">
    <name type="scientific">Lactococcus taiwanensis</name>
    <dbReference type="NCBI Taxonomy" id="1151742"/>
    <lineage>
        <taxon>Bacteria</taxon>
        <taxon>Bacillati</taxon>
        <taxon>Bacillota</taxon>
        <taxon>Bacilli</taxon>
        <taxon>Lactobacillales</taxon>
        <taxon>Streptococcaceae</taxon>
        <taxon>Lactococcus</taxon>
    </lineage>
</organism>
<feature type="domain" description="Fibronectin type-III" evidence="10">
    <location>
        <begin position="347"/>
        <end position="432"/>
    </location>
</feature>
<evidence type="ECO:0000256" key="6">
    <source>
        <dbReference type="ARBA" id="ARBA00023295"/>
    </source>
</evidence>
<dbReference type="Gene3D" id="2.10.10.20">
    <property type="entry name" value="Carbohydrate-binding module superfamily 5/12"/>
    <property type="match status" value="1"/>
</dbReference>
<keyword evidence="6 8" id="KW-0326">Glycosidase</keyword>
<dbReference type="SUPFAM" id="SSF51055">
    <property type="entry name" value="Carbohydrate binding domain"/>
    <property type="match status" value="1"/>
</dbReference>
<dbReference type="GO" id="GO:0005576">
    <property type="term" value="C:extracellular region"/>
    <property type="evidence" value="ECO:0007669"/>
    <property type="project" value="InterPro"/>
</dbReference>
<dbReference type="PANTHER" id="PTHR13817:SF166">
    <property type="entry name" value="NEURONAL IGCAM-RELATED"/>
    <property type="match status" value="1"/>
</dbReference>
<dbReference type="SMART" id="SM00636">
    <property type="entry name" value="Glyco_18"/>
    <property type="match status" value="1"/>
</dbReference>
<comment type="similarity">
    <text evidence="1">Belongs to the glycosyl hydrolase 18 family. Chitinase class II subfamily.</text>
</comment>
<dbReference type="SMART" id="SM00495">
    <property type="entry name" value="ChtBD3"/>
    <property type="match status" value="1"/>
</dbReference>
<dbReference type="PROSITE" id="PS50853">
    <property type="entry name" value="FN3"/>
    <property type="match status" value="2"/>
</dbReference>
<dbReference type="InterPro" id="IPR017853">
    <property type="entry name" value="GH"/>
</dbReference>
<reference evidence="12 13" key="1">
    <citation type="submission" date="2021-02" db="EMBL/GenBank/DDBJ databases">
        <title>Complete genome sequence of Lactococcus lactis strain K_LL004.</title>
        <authorList>
            <person name="Kim H.B."/>
        </authorList>
    </citation>
    <scope>NUCLEOTIDE SEQUENCE [LARGE SCALE GENOMIC DNA]</scope>
    <source>
        <strain evidence="12 13">K_LL004</strain>
    </source>
</reference>
<keyword evidence="7" id="KW-0624">Polysaccharide degradation</keyword>
<dbReference type="InterPro" id="IPR001223">
    <property type="entry name" value="Glyco_hydro18_cat"/>
</dbReference>
<accession>A0AA45KG96</accession>
<dbReference type="Proteomes" id="UP000663608">
    <property type="component" value="Chromosome"/>
</dbReference>
<dbReference type="FunFam" id="2.60.40.10:FF:001114">
    <property type="entry name" value="Chitinase A1"/>
    <property type="match status" value="1"/>
</dbReference>
<dbReference type="Pfam" id="PF00704">
    <property type="entry name" value="Glyco_hydro_18"/>
    <property type="match status" value="1"/>
</dbReference>
<dbReference type="PROSITE" id="PS01095">
    <property type="entry name" value="GH18_1"/>
    <property type="match status" value="1"/>
</dbReference>
<dbReference type="CDD" id="cd02871">
    <property type="entry name" value="GH18_chitinase_D-like"/>
    <property type="match status" value="1"/>
</dbReference>
<protein>
    <submittedName>
        <fullName evidence="12">Fibronectin type III domain-containing protein</fullName>
    </submittedName>
</protein>
<evidence type="ECO:0000256" key="8">
    <source>
        <dbReference type="RuleBase" id="RU000489"/>
    </source>
</evidence>
<evidence type="ECO:0000256" key="1">
    <source>
        <dbReference type="ARBA" id="ARBA00009121"/>
    </source>
</evidence>
<keyword evidence="4 8" id="KW-0378">Hydrolase</keyword>
<dbReference type="RefSeq" id="WP_205872003.1">
    <property type="nucleotide sequence ID" value="NZ_CP070872.1"/>
</dbReference>
<dbReference type="InterPro" id="IPR036573">
    <property type="entry name" value="CBM_sf_5/12"/>
</dbReference>
<sequence>MKKILGLLLCTGSLMAPQLVSASQTDAADSMPDISEKQVAVGYYHNFEPASGSGYQGGTPVAVDLSKVNSFYNVISVAFMSGEGIPTFKPYDQSDADFREKVGKLNSEGRAVLLSLGGANSHIELHKGQEEEFANEIIRLVNVYGFDGLDIDLEQTAIDAGDNSSVIPDALKMVREHFEEEGKHFIISMAPEFPYLRTNGKYVSLIKNLENEYDFIAPQLYNQAGDGLTWNGQWIAQNNDDLKYEFLLGMSKSLSEGTNDFIKIPADKLVLGLPSNEDAAANGFVKNPEDVYKVFDNMEQSNTPLKGLMTWSINWDSGTNSSGISYNQKFSKDYADLFSHDTEAPTAPQELSASNITSNSVKLTWNPSSDNVAVVKYNIYENNILIGSTTDSSFTVEDLEPNTSYNYTVTALDAAGNESTSSNEVTITTLDVEHVAPSTPTSIVASNISKDSVTLTWDKALQNEVVNKYNIYRDGTFVGETKTNSFTDSNLTPETTYTYTVVASNDWGDSAPSLPLEVTTKSDQGIDAPEWKVGVEYHVGDRVTYKDHIYECLQAHTSIETWTPDATLDLWKLIE</sequence>
<dbReference type="InterPro" id="IPR011583">
    <property type="entry name" value="Chitinase_II/V-like_cat"/>
</dbReference>
<dbReference type="AlphaFoldDB" id="A0AA45KG96"/>
<evidence type="ECO:0000256" key="2">
    <source>
        <dbReference type="ARBA" id="ARBA00022729"/>
    </source>
</evidence>
<dbReference type="GO" id="GO:0000272">
    <property type="term" value="P:polysaccharide catabolic process"/>
    <property type="evidence" value="ECO:0007669"/>
    <property type="project" value="UniProtKB-KW"/>
</dbReference>
<keyword evidence="3" id="KW-0677">Repeat</keyword>
<evidence type="ECO:0000313" key="12">
    <source>
        <dbReference type="EMBL" id="QSE76719.1"/>
    </source>
</evidence>
<feature type="domain" description="GH18" evidence="11">
    <location>
        <begin position="38"/>
        <end position="331"/>
    </location>
</feature>
<evidence type="ECO:0000313" key="13">
    <source>
        <dbReference type="Proteomes" id="UP000663608"/>
    </source>
</evidence>
<proteinExistence type="inferred from homology"/>
<dbReference type="GO" id="GO:0004553">
    <property type="term" value="F:hydrolase activity, hydrolyzing O-glycosyl compounds"/>
    <property type="evidence" value="ECO:0007669"/>
    <property type="project" value="InterPro"/>
</dbReference>
<keyword evidence="2 9" id="KW-0732">Signal</keyword>
<dbReference type="CDD" id="cd00063">
    <property type="entry name" value="FN3"/>
    <property type="match status" value="2"/>
</dbReference>
<feature type="domain" description="Fibronectin type-III" evidence="10">
    <location>
        <begin position="436"/>
        <end position="523"/>
    </location>
</feature>
<dbReference type="EMBL" id="CP070872">
    <property type="protein sequence ID" value="QSE76719.1"/>
    <property type="molecule type" value="Genomic_DNA"/>
</dbReference>
<evidence type="ECO:0000259" key="10">
    <source>
        <dbReference type="PROSITE" id="PS50853"/>
    </source>
</evidence>